<dbReference type="InterPro" id="IPR052289">
    <property type="entry name" value="Calcyclin-binding_UBL-bridge"/>
</dbReference>
<dbReference type="PANTHER" id="PTHR13164:SF3">
    <property type="entry name" value="CALCYCLIN-BINDING PROTEIN"/>
    <property type="match status" value="1"/>
</dbReference>
<feature type="domain" description="CS" evidence="1">
    <location>
        <begin position="12"/>
        <end position="80"/>
    </location>
</feature>
<dbReference type="InterPro" id="IPR008978">
    <property type="entry name" value="HSP20-like_chaperone"/>
</dbReference>
<keyword evidence="3" id="KW-1185">Reference proteome</keyword>
<evidence type="ECO:0000259" key="1">
    <source>
        <dbReference type="Pfam" id="PF04969"/>
    </source>
</evidence>
<dbReference type="InterPro" id="IPR007052">
    <property type="entry name" value="CS_dom"/>
</dbReference>
<reference evidence="2" key="2">
    <citation type="submission" date="2025-09" db="UniProtKB">
        <authorList>
            <consortium name="Ensembl"/>
        </authorList>
    </citation>
    <scope>IDENTIFICATION</scope>
</reference>
<organism evidence="2 3">
    <name type="scientific">Salmo trutta</name>
    <name type="common">Brown trout</name>
    <dbReference type="NCBI Taxonomy" id="8032"/>
    <lineage>
        <taxon>Eukaryota</taxon>
        <taxon>Metazoa</taxon>
        <taxon>Chordata</taxon>
        <taxon>Craniata</taxon>
        <taxon>Vertebrata</taxon>
        <taxon>Euteleostomi</taxon>
        <taxon>Actinopterygii</taxon>
        <taxon>Neopterygii</taxon>
        <taxon>Teleostei</taxon>
        <taxon>Protacanthopterygii</taxon>
        <taxon>Salmoniformes</taxon>
        <taxon>Salmonidae</taxon>
        <taxon>Salmoninae</taxon>
        <taxon>Salmo</taxon>
    </lineage>
</organism>
<dbReference type="Gene3D" id="2.60.40.790">
    <property type="match status" value="1"/>
</dbReference>
<dbReference type="Proteomes" id="UP000472277">
    <property type="component" value="Chromosome 21"/>
</dbReference>
<dbReference type="SUPFAM" id="SSF49764">
    <property type="entry name" value="HSP20-like chaperones"/>
    <property type="match status" value="1"/>
</dbReference>
<sequence length="90" mass="10506">LDRVCTFFFDVGWDQSKIKMYITLNGVHNIAPENVKVTLQRDRAMYFVLLVKYLYGKNRQMTINNFLYPIDVQDSSKKVKICHLASEQGS</sequence>
<dbReference type="InParanoid" id="A0A674CD99"/>
<dbReference type="GeneTree" id="ENSGT00990000214001"/>
<evidence type="ECO:0000313" key="3">
    <source>
        <dbReference type="Proteomes" id="UP000472277"/>
    </source>
</evidence>
<dbReference type="GO" id="GO:0005634">
    <property type="term" value="C:nucleus"/>
    <property type="evidence" value="ECO:0007669"/>
    <property type="project" value="TreeGrafter"/>
</dbReference>
<name>A0A674CD99_SALTR</name>
<protein>
    <recommendedName>
        <fullName evidence="1">CS domain-containing protein</fullName>
    </recommendedName>
</protein>
<dbReference type="Ensembl" id="ENSSTUT00000086621.1">
    <property type="protein sequence ID" value="ENSSTUP00000081393.1"/>
    <property type="gene ID" value="ENSSTUG00000035872.1"/>
</dbReference>
<reference evidence="2" key="1">
    <citation type="submission" date="2025-08" db="UniProtKB">
        <authorList>
            <consortium name="Ensembl"/>
        </authorList>
    </citation>
    <scope>IDENTIFICATION</scope>
</reference>
<dbReference type="AlphaFoldDB" id="A0A674CD99"/>
<evidence type="ECO:0000313" key="2">
    <source>
        <dbReference type="Ensembl" id="ENSSTUP00000081393.1"/>
    </source>
</evidence>
<dbReference type="PANTHER" id="PTHR13164">
    <property type="entry name" value="CALICYLIN BINDING PROTEIN"/>
    <property type="match status" value="1"/>
</dbReference>
<accession>A0A674CD99</accession>
<dbReference type="GO" id="GO:0007507">
    <property type="term" value="P:heart development"/>
    <property type="evidence" value="ECO:0007669"/>
    <property type="project" value="TreeGrafter"/>
</dbReference>
<proteinExistence type="predicted"/>
<dbReference type="Pfam" id="PF04969">
    <property type="entry name" value="CS"/>
    <property type="match status" value="1"/>
</dbReference>